<sequence>MNVILFGPPGAGKGTQAQFIVEHFGIPQISTGDMLRAAVKAQSPLGVAAKSIMDAGGLVSDEIVLGLVKERISESDCRDGFILDGFPRTTPQADALTSLLGGLGKHIDHVISLDVDSAEIVQRLSGRRTCPSCGKGYHVAYDAPKVAGICDACGSALIQRNDDRVETVQNRLDVYREQTSPLKEYFEQRGLMRHIDGNGTIQDIQGQICSLLKGSAGDRP</sequence>
<comment type="subcellular location">
    <subcellularLocation>
        <location evidence="5 7">Cytoplasm</location>
    </subcellularLocation>
</comment>
<comment type="function">
    <text evidence="5">Catalyzes the reversible transfer of the terminal phosphate group between ATP and AMP. Plays an important role in cellular energy homeostasis and in adenine nucleotide metabolism.</text>
</comment>
<dbReference type="PRINTS" id="PR00094">
    <property type="entry name" value="ADENYLTKNASE"/>
</dbReference>
<dbReference type="GO" id="GO:0005524">
    <property type="term" value="F:ATP binding"/>
    <property type="evidence" value="ECO:0007669"/>
    <property type="project" value="UniProtKB-UniRule"/>
</dbReference>
<dbReference type="InterPro" id="IPR006259">
    <property type="entry name" value="Adenyl_kin_sub"/>
</dbReference>
<comment type="similarity">
    <text evidence="5 6">Belongs to the adenylate kinase family.</text>
</comment>
<evidence type="ECO:0000256" key="6">
    <source>
        <dbReference type="RuleBase" id="RU003330"/>
    </source>
</evidence>
<comment type="domain">
    <text evidence="5">Consists of three domains, a large central CORE domain and two small peripheral domains, NMPbind and LID, which undergo movements during catalysis. The LID domain closes over the site of phosphoryl transfer upon ATP binding. Assembling and dissambling the active center during each catalytic cycle provides an effective means to prevent ATP hydrolysis. Some bacteria have evolved a zinc-coordinating structure that stabilizes the LID domain.</text>
</comment>
<dbReference type="EMBL" id="SRSD01000010">
    <property type="protein sequence ID" value="KAA0888870.1"/>
    <property type="molecule type" value="Genomic_DNA"/>
</dbReference>
<evidence type="ECO:0000256" key="2">
    <source>
        <dbReference type="ARBA" id="ARBA00022727"/>
    </source>
</evidence>
<keyword evidence="4 5" id="KW-0418">Kinase</keyword>
<dbReference type="FunFam" id="3.40.50.300:FF:000106">
    <property type="entry name" value="Adenylate kinase mitochondrial"/>
    <property type="match status" value="1"/>
</dbReference>
<evidence type="ECO:0000256" key="7">
    <source>
        <dbReference type="RuleBase" id="RU003331"/>
    </source>
</evidence>
<dbReference type="CDD" id="cd01428">
    <property type="entry name" value="ADK"/>
    <property type="match status" value="1"/>
</dbReference>
<dbReference type="Proteomes" id="UP000324298">
    <property type="component" value="Unassembled WGS sequence"/>
</dbReference>
<keyword evidence="5" id="KW-0479">Metal-binding</keyword>
<dbReference type="EC" id="2.7.4.3" evidence="5 7"/>
<dbReference type="RefSeq" id="WP_149309289.1">
    <property type="nucleotide sequence ID" value="NZ_SRSD01000010.1"/>
</dbReference>
<dbReference type="InterPro" id="IPR000850">
    <property type="entry name" value="Adenylat/UMP-CMP_kin"/>
</dbReference>
<dbReference type="NCBIfam" id="NF001380">
    <property type="entry name" value="PRK00279.1-2"/>
    <property type="match status" value="1"/>
</dbReference>
<feature type="binding site" evidence="5">
    <location>
        <position position="133"/>
    </location>
    <ligand>
        <name>Zn(2+)</name>
        <dbReference type="ChEBI" id="CHEBI:29105"/>
        <note>structural</note>
    </ligand>
</feature>
<comment type="pathway">
    <text evidence="5">Purine metabolism; AMP biosynthesis via salvage pathway; AMP from ADP: step 1/1.</text>
</comment>
<dbReference type="Pfam" id="PF00406">
    <property type="entry name" value="ADK"/>
    <property type="match status" value="1"/>
</dbReference>
<feature type="binding site" evidence="5">
    <location>
        <position position="160"/>
    </location>
    <ligand>
        <name>AMP</name>
        <dbReference type="ChEBI" id="CHEBI:456215"/>
    </ligand>
</feature>
<keyword evidence="1 5" id="KW-0808">Transferase</keyword>
<dbReference type="GO" id="GO:0044209">
    <property type="term" value="P:AMP salvage"/>
    <property type="evidence" value="ECO:0007669"/>
    <property type="project" value="UniProtKB-UniRule"/>
</dbReference>
<feature type="region of interest" description="NMP" evidence="5">
    <location>
        <begin position="30"/>
        <end position="59"/>
    </location>
</feature>
<comment type="subunit">
    <text evidence="5 7">Monomer.</text>
</comment>
<feature type="domain" description="Adenylate kinase active site lid" evidence="8">
    <location>
        <begin position="127"/>
        <end position="162"/>
    </location>
</feature>
<feature type="binding site" evidence="5">
    <location>
        <position position="31"/>
    </location>
    <ligand>
        <name>AMP</name>
        <dbReference type="ChEBI" id="CHEBI:456215"/>
    </ligand>
</feature>
<dbReference type="InterPro" id="IPR027417">
    <property type="entry name" value="P-loop_NTPase"/>
</dbReference>
<evidence type="ECO:0000256" key="3">
    <source>
        <dbReference type="ARBA" id="ARBA00022741"/>
    </source>
</evidence>
<comment type="caution">
    <text evidence="9">The sequence shown here is derived from an EMBL/GenBank/DDBJ whole genome shotgun (WGS) entry which is preliminary data.</text>
</comment>
<reference evidence="9 10" key="1">
    <citation type="submission" date="2019-04" db="EMBL/GenBank/DDBJ databases">
        <title>Geobacter ruber sp. nov., ferric-reducing bacteria isolated from paddy soil.</title>
        <authorList>
            <person name="Xu Z."/>
            <person name="Masuda Y."/>
            <person name="Itoh H."/>
            <person name="Senoo K."/>
        </authorList>
    </citation>
    <scope>NUCLEOTIDE SEQUENCE [LARGE SCALE GENOMIC DNA]</scope>
    <source>
        <strain evidence="9 10">Red88</strain>
    </source>
</reference>
<dbReference type="GO" id="GO:0008270">
    <property type="term" value="F:zinc ion binding"/>
    <property type="evidence" value="ECO:0007669"/>
    <property type="project" value="UniProtKB-UniRule"/>
</dbReference>
<evidence type="ECO:0000313" key="10">
    <source>
        <dbReference type="Proteomes" id="UP000324298"/>
    </source>
</evidence>
<feature type="binding site" evidence="5">
    <location>
        <position position="92"/>
    </location>
    <ligand>
        <name>AMP</name>
        <dbReference type="ChEBI" id="CHEBI:456215"/>
    </ligand>
</feature>
<dbReference type="GO" id="GO:0005737">
    <property type="term" value="C:cytoplasm"/>
    <property type="evidence" value="ECO:0007669"/>
    <property type="project" value="UniProtKB-SubCell"/>
</dbReference>
<feature type="binding site" evidence="5">
    <location>
        <position position="171"/>
    </location>
    <ligand>
        <name>AMP</name>
        <dbReference type="ChEBI" id="CHEBI:456215"/>
    </ligand>
</feature>
<evidence type="ECO:0000256" key="1">
    <source>
        <dbReference type="ARBA" id="ARBA00022679"/>
    </source>
</evidence>
<evidence type="ECO:0000259" key="8">
    <source>
        <dbReference type="Pfam" id="PF05191"/>
    </source>
</evidence>
<feature type="binding site" evidence="5">
    <location>
        <begin position="10"/>
        <end position="15"/>
    </location>
    <ligand>
        <name>ATP</name>
        <dbReference type="ChEBI" id="CHEBI:30616"/>
    </ligand>
</feature>
<feature type="binding site" evidence="5">
    <location>
        <position position="130"/>
    </location>
    <ligand>
        <name>Zn(2+)</name>
        <dbReference type="ChEBI" id="CHEBI:29105"/>
        <note>structural</note>
    </ligand>
</feature>
<keyword evidence="2 5" id="KW-0545">Nucleotide biosynthesis</keyword>
<keyword evidence="5" id="KW-0963">Cytoplasm</keyword>
<dbReference type="Gene3D" id="3.40.50.300">
    <property type="entry name" value="P-loop containing nucleotide triphosphate hydrolases"/>
    <property type="match status" value="1"/>
</dbReference>
<keyword evidence="5" id="KW-0862">Zinc</keyword>
<feature type="binding site" evidence="5">
    <location>
        <position position="199"/>
    </location>
    <ligand>
        <name>ATP</name>
        <dbReference type="ChEBI" id="CHEBI:30616"/>
    </ligand>
</feature>
<dbReference type="PROSITE" id="PS00113">
    <property type="entry name" value="ADENYLATE_KINASE"/>
    <property type="match status" value="1"/>
</dbReference>
<dbReference type="PANTHER" id="PTHR23359">
    <property type="entry name" value="NUCLEOTIDE KINASE"/>
    <property type="match status" value="1"/>
</dbReference>
<dbReference type="GO" id="GO:0004017">
    <property type="term" value="F:AMP kinase activity"/>
    <property type="evidence" value="ECO:0007669"/>
    <property type="project" value="UniProtKB-UniRule"/>
</dbReference>
<keyword evidence="5 7" id="KW-0067">ATP-binding</keyword>
<organism evidence="9 10">
    <name type="scientific">Oryzomonas rubra</name>
    <dbReference type="NCBI Taxonomy" id="2509454"/>
    <lineage>
        <taxon>Bacteria</taxon>
        <taxon>Pseudomonadati</taxon>
        <taxon>Thermodesulfobacteriota</taxon>
        <taxon>Desulfuromonadia</taxon>
        <taxon>Geobacterales</taxon>
        <taxon>Geobacteraceae</taxon>
        <taxon>Oryzomonas</taxon>
    </lineage>
</organism>
<name>A0A5A9X7B7_9BACT</name>
<dbReference type="NCBIfam" id="NF001381">
    <property type="entry name" value="PRK00279.1-3"/>
    <property type="match status" value="1"/>
</dbReference>
<dbReference type="InterPro" id="IPR033690">
    <property type="entry name" value="Adenylat_kinase_CS"/>
</dbReference>
<dbReference type="AlphaFoldDB" id="A0A5A9X7B7"/>
<comment type="caution">
    <text evidence="5">Lacks conserved residue(s) required for the propagation of feature annotation.</text>
</comment>
<feature type="binding site" evidence="5">
    <location>
        <begin position="85"/>
        <end position="88"/>
    </location>
    <ligand>
        <name>AMP</name>
        <dbReference type="ChEBI" id="CHEBI:456215"/>
    </ligand>
</feature>
<keyword evidence="3 5" id="KW-0547">Nucleotide-binding</keyword>
<evidence type="ECO:0000256" key="5">
    <source>
        <dbReference type="HAMAP-Rule" id="MF_00235"/>
    </source>
</evidence>
<dbReference type="NCBIfam" id="TIGR01351">
    <property type="entry name" value="adk"/>
    <property type="match status" value="1"/>
</dbReference>
<feature type="region of interest" description="LID" evidence="5">
    <location>
        <begin position="126"/>
        <end position="163"/>
    </location>
</feature>
<feature type="binding site" evidence="5">
    <location>
        <position position="153"/>
    </location>
    <ligand>
        <name>Zn(2+)</name>
        <dbReference type="ChEBI" id="CHEBI:29105"/>
        <note>structural</note>
    </ligand>
</feature>
<protein>
    <recommendedName>
        <fullName evidence="5 7">Adenylate kinase</fullName>
        <shortName evidence="5">AK</shortName>
        <ecNumber evidence="5 7">2.7.4.3</ecNumber>
    </recommendedName>
    <alternativeName>
        <fullName evidence="5">ATP-AMP transphosphorylase</fullName>
    </alternativeName>
    <alternativeName>
        <fullName evidence="5">ATP:AMP phosphotransferase</fullName>
    </alternativeName>
    <alternativeName>
        <fullName evidence="5">Adenylate monophosphate kinase</fullName>
    </alternativeName>
</protein>
<gene>
    <name evidence="5" type="primary">adk</name>
    <name evidence="9" type="ORF">ET418_15950</name>
</gene>
<dbReference type="OrthoDB" id="9805030at2"/>
<proteinExistence type="inferred from homology"/>
<keyword evidence="10" id="KW-1185">Reference proteome</keyword>
<accession>A0A5A9X7B7</accession>
<dbReference type="Pfam" id="PF05191">
    <property type="entry name" value="ADK_lid"/>
    <property type="match status" value="1"/>
</dbReference>
<comment type="catalytic activity">
    <reaction evidence="5 7">
        <text>AMP + ATP = 2 ADP</text>
        <dbReference type="Rhea" id="RHEA:12973"/>
        <dbReference type="ChEBI" id="CHEBI:30616"/>
        <dbReference type="ChEBI" id="CHEBI:456215"/>
        <dbReference type="ChEBI" id="CHEBI:456216"/>
        <dbReference type="EC" id="2.7.4.3"/>
    </reaction>
</comment>
<dbReference type="InterPro" id="IPR007862">
    <property type="entry name" value="Adenylate_kinase_lid-dom"/>
</dbReference>
<feature type="binding site" evidence="5">
    <location>
        <position position="36"/>
    </location>
    <ligand>
        <name>AMP</name>
        <dbReference type="ChEBI" id="CHEBI:456215"/>
    </ligand>
</feature>
<dbReference type="UniPathway" id="UPA00588">
    <property type="reaction ID" value="UER00649"/>
</dbReference>
<dbReference type="SUPFAM" id="SSF52540">
    <property type="entry name" value="P-loop containing nucleoside triphosphate hydrolases"/>
    <property type="match status" value="1"/>
</dbReference>
<dbReference type="NCBIfam" id="NF011100">
    <property type="entry name" value="PRK14527.1"/>
    <property type="match status" value="1"/>
</dbReference>
<dbReference type="NCBIfam" id="NF001379">
    <property type="entry name" value="PRK00279.1-1"/>
    <property type="match status" value="1"/>
</dbReference>
<feature type="binding site" evidence="5">
    <location>
        <position position="150"/>
    </location>
    <ligand>
        <name>Zn(2+)</name>
        <dbReference type="ChEBI" id="CHEBI:29105"/>
        <note>structural</note>
    </ligand>
</feature>
<evidence type="ECO:0000313" key="9">
    <source>
        <dbReference type="EMBL" id="KAA0888870.1"/>
    </source>
</evidence>
<feature type="binding site" evidence="5">
    <location>
        <begin position="57"/>
        <end position="59"/>
    </location>
    <ligand>
        <name>AMP</name>
        <dbReference type="ChEBI" id="CHEBI:456215"/>
    </ligand>
</feature>
<feature type="binding site" evidence="5">
    <location>
        <position position="127"/>
    </location>
    <ligand>
        <name>ATP</name>
        <dbReference type="ChEBI" id="CHEBI:30616"/>
    </ligand>
</feature>
<dbReference type="HAMAP" id="MF_00235">
    <property type="entry name" value="Adenylate_kinase_Adk"/>
    <property type="match status" value="1"/>
</dbReference>
<evidence type="ECO:0000256" key="4">
    <source>
        <dbReference type="ARBA" id="ARBA00022777"/>
    </source>
</evidence>